<comment type="caution">
    <text evidence="1">The sequence shown here is derived from an EMBL/GenBank/DDBJ whole genome shotgun (WGS) entry which is preliminary data.</text>
</comment>
<dbReference type="EMBL" id="BARV01023356">
    <property type="protein sequence ID" value="GAI35800.1"/>
    <property type="molecule type" value="Genomic_DNA"/>
</dbReference>
<accession>X1P9U6</accession>
<protein>
    <submittedName>
        <fullName evidence="1">Uncharacterized protein</fullName>
    </submittedName>
</protein>
<proteinExistence type="predicted"/>
<gene>
    <name evidence="1" type="ORF">S06H3_38330</name>
</gene>
<sequence length="47" mass="5251">MTIDISELSQEKRAFLKANPGLLESLEEAIPGHIRTAQATQEKLDEK</sequence>
<reference evidence="1" key="1">
    <citation type="journal article" date="2014" name="Front. Microbiol.">
        <title>High frequency of phylogenetically diverse reductive dehalogenase-homologous genes in deep subseafloor sedimentary metagenomes.</title>
        <authorList>
            <person name="Kawai M."/>
            <person name="Futagami T."/>
            <person name="Toyoda A."/>
            <person name="Takaki Y."/>
            <person name="Nishi S."/>
            <person name="Hori S."/>
            <person name="Arai W."/>
            <person name="Tsubouchi T."/>
            <person name="Morono Y."/>
            <person name="Uchiyama I."/>
            <person name="Ito T."/>
            <person name="Fujiyama A."/>
            <person name="Inagaki F."/>
            <person name="Takami H."/>
        </authorList>
    </citation>
    <scope>NUCLEOTIDE SEQUENCE</scope>
    <source>
        <strain evidence="1">Expedition CK06-06</strain>
    </source>
</reference>
<feature type="non-terminal residue" evidence="1">
    <location>
        <position position="47"/>
    </location>
</feature>
<dbReference type="AlphaFoldDB" id="X1P9U6"/>
<organism evidence="1">
    <name type="scientific">marine sediment metagenome</name>
    <dbReference type="NCBI Taxonomy" id="412755"/>
    <lineage>
        <taxon>unclassified sequences</taxon>
        <taxon>metagenomes</taxon>
        <taxon>ecological metagenomes</taxon>
    </lineage>
</organism>
<name>X1P9U6_9ZZZZ</name>
<evidence type="ECO:0000313" key="1">
    <source>
        <dbReference type="EMBL" id="GAI35800.1"/>
    </source>
</evidence>